<keyword evidence="2" id="KW-1185">Reference proteome</keyword>
<protein>
    <submittedName>
        <fullName evidence="1">Uncharacterized protein</fullName>
    </submittedName>
</protein>
<sequence length="138" mass="15782">MSIGREMEKEFEEKTKKIKLSPQSHSLAFHAKAIGVLKATSALGKSIMDWVKARIHISKTNPMLPEVPRIQEEESLRSFLLSKKEMDKTQIRDSFTSLVKNKKKVGSLERNYIIEKEFKKASSLQVTSNYKVSQQALD</sequence>
<gene>
    <name evidence="1" type="ORF">O181_012964</name>
</gene>
<accession>A0A9Q3BVJ3</accession>
<proteinExistence type="predicted"/>
<reference evidence="1" key="1">
    <citation type="submission" date="2021-03" db="EMBL/GenBank/DDBJ databases">
        <title>Draft genome sequence of rust myrtle Austropuccinia psidii MF-1, a brazilian biotype.</title>
        <authorList>
            <person name="Quecine M.C."/>
            <person name="Pachon D.M.R."/>
            <person name="Bonatelli M.L."/>
            <person name="Correr F.H."/>
            <person name="Franceschini L.M."/>
            <person name="Leite T.F."/>
            <person name="Margarido G.R.A."/>
            <person name="Almeida C.A."/>
            <person name="Ferrarezi J.A."/>
            <person name="Labate C.A."/>
        </authorList>
    </citation>
    <scope>NUCLEOTIDE SEQUENCE</scope>
    <source>
        <strain evidence="1">MF-1</strain>
    </source>
</reference>
<organism evidence="1 2">
    <name type="scientific">Austropuccinia psidii MF-1</name>
    <dbReference type="NCBI Taxonomy" id="1389203"/>
    <lineage>
        <taxon>Eukaryota</taxon>
        <taxon>Fungi</taxon>
        <taxon>Dikarya</taxon>
        <taxon>Basidiomycota</taxon>
        <taxon>Pucciniomycotina</taxon>
        <taxon>Pucciniomycetes</taxon>
        <taxon>Pucciniales</taxon>
        <taxon>Sphaerophragmiaceae</taxon>
        <taxon>Austropuccinia</taxon>
    </lineage>
</organism>
<dbReference type="Proteomes" id="UP000765509">
    <property type="component" value="Unassembled WGS sequence"/>
</dbReference>
<dbReference type="EMBL" id="AVOT02003345">
    <property type="protein sequence ID" value="MBW0473249.1"/>
    <property type="molecule type" value="Genomic_DNA"/>
</dbReference>
<dbReference type="AlphaFoldDB" id="A0A9Q3BVJ3"/>
<evidence type="ECO:0000313" key="2">
    <source>
        <dbReference type="Proteomes" id="UP000765509"/>
    </source>
</evidence>
<evidence type="ECO:0000313" key="1">
    <source>
        <dbReference type="EMBL" id="MBW0473249.1"/>
    </source>
</evidence>
<comment type="caution">
    <text evidence="1">The sequence shown here is derived from an EMBL/GenBank/DDBJ whole genome shotgun (WGS) entry which is preliminary data.</text>
</comment>
<name>A0A9Q3BVJ3_9BASI</name>